<dbReference type="AlphaFoldDB" id="A0A0V1D569"/>
<reference evidence="1 2" key="1">
    <citation type="submission" date="2015-01" db="EMBL/GenBank/DDBJ databases">
        <title>Evolution of Trichinella species and genotypes.</title>
        <authorList>
            <person name="Korhonen P.K."/>
            <person name="Edoardo P."/>
            <person name="Giuseppe L.R."/>
            <person name="Gasser R.B."/>
        </authorList>
    </citation>
    <scope>NUCLEOTIDE SEQUENCE [LARGE SCALE GENOMIC DNA]</scope>
    <source>
        <strain evidence="1">ISS13</strain>
    </source>
</reference>
<accession>A0A0V1D569</accession>
<dbReference type="Proteomes" id="UP000054632">
    <property type="component" value="Unassembled WGS sequence"/>
</dbReference>
<gene>
    <name evidence="1" type="ORF">T4A_10299</name>
</gene>
<comment type="caution">
    <text evidence="1">The sequence shown here is derived from an EMBL/GenBank/DDBJ whole genome shotgun (WGS) entry which is preliminary data.</text>
</comment>
<organism evidence="1 2">
    <name type="scientific">Trichinella pseudospiralis</name>
    <name type="common">Parasitic roundworm</name>
    <dbReference type="NCBI Taxonomy" id="6337"/>
    <lineage>
        <taxon>Eukaryota</taxon>
        <taxon>Metazoa</taxon>
        <taxon>Ecdysozoa</taxon>
        <taxon>Nematoda</taxon>
        <taxon>Enoplea</taxon>
        <taxon>Dorylaimia</taxon>
        <taxon>Trichinellida</taxon>
        <taxon>Trichinellidae</taxon>
        <taxon>Trichinella</taxon>
    </lineage>
</organism>
<dbReference type="EMBL" id="JYDR01003558">
    <property type="protein sequence ID" value="KRY56725.1"/>
    <property type="molecule type" value="Genomic_DNA"/>
</dbReference>
<sequence>MLFLHFLSPYSSFSSTVTSPCYHPFANSCICGFNARPKQRDWVSNNSTVRCR</sequence>
<name>A0A0V1D569_TRIPS</name>
<evidence type="ECO:0000313" key="1">
    <source>
        <dbReference type="EMBL" id="KRY56725.1"/>
    </source>
</evidence>
<protein>
    <submittedName>
        <fullName evidence="1">Uncharacterized protein</fullName>
    </submittedName>
</protein>
<proteinExistence type="predicted"/>
<evidence type="ECO:0000313" key="2">
    <source>
        <dbReference type="Proteomes" id="UP000054632"/>
    </source>
</evidence>